<proteinExistence type="predicted"/>
<evidence type="ECO:0000256" key="1">
    <source>
        <dbReference type="SAM" id="MobiDB-lite"/>
    </source>
</evidence>
<protein>
    <submittedName>
        <fullName evidence="2">Uncharacterized protein</fullName>
    </submittedName>
</protein>
<reference evidence="2" key="1">
    <citation type="journal article" date="2019" name="bioRxiv">
        <title>The Genome of the Zebra Mussel, Dreissena polymorpha: A Resource for Invasive Species Research.</title>
        <authorList>
            <person name="McCartney M.A."/>
            <person name="Auch B."/>
            <person name="Kono T."/>
            <person name="Mallez S."/>
            <person name="Zhang Y."/>
            <person name="Obille A."/>
            <person name="Becker A."/>
            <person name="Abrahante J.E."/>
            <person name="Garbe J."/>
            <person name="Badalamenti J.P."/>
            <person name="Herman A."/>
            <person name="Mangelson H."/>
            <person name="Liachko I."/>
            <person name="Sullivan S."/>
            <person name="Sone E.D."/>
            <person name="Koren S."/>
            <person name="Silverstein K.A.T."/>
            <person name="Beckman K.B."/>
            <person name="Gohl D.M."/>
        </authorList>
    </citation>
    <scope>NUCLEOTIDE SEQUENCE</scope>
    <source>
        <strain evidence="2">Duluth1</strain>
        <tissue evidence="2">Whole animal</tissue>
    </source>
</reference>
<keyword evidence="3" id="KW-1185">Reference proteome</keyword>
<dbReference type="Proteomes" id="UP000828390">
    <property type="component" value="Unassembled WGS sequence"/>
</dbReference>
<evidence type="ECO:0000313" key="3">
    <source>
        <dbReference type="Proteomes" id="UP000828390"/>
    </source>
</evidence>
<name>A0A9D4N1Q6_DREPO</name>
<dbReference type="PANTHER" id="PTHR33480:SF1">
    <property type="entry name" value="TYR RECOMBINASE DOMAIN-CONTAINING PROTEIN"/>
    <property type="match status" value="1"/>
</dbReference>
<sequence>MTDTKQDVEAVPISPTSAVHQGCSVGSKHDEVSKPQINDAFKHITDGVQEDVEAVPIYPTSAVHQGCSVGSKPNEVSKPQINDAFKHMTDTKQDVEAVPISPTAAVHQGCSVGSKQDEVSKPHINDAFKHITDNKRNKQKMLPLSEDISKLQTHLQRTSESLTEALEERFFKHNWELLSKVTLAKLVLFNRRRGGETERIEVVHYENRRNKSEQAPKEVEDSLSETEKVLLRTLSRVEIRGKRDRTVAVLLTPNIQKNIDLLLRYRADAGVDKENAYVFARSNSRSQFPLRSADVLRKFAKEASLECPESVTSTQLRKHVATVVQILNLSKNDLEVLARFMGHDINIHRSFYRLPQEIIEVARMGCLLTAFNKGTIGQFSGKSIDDIDLELDAIEEDMETVPVSTLGAVQGCSVRSNPDKVTEPKKSGNNRPKTGEVVKLTEHQHRLLKTLFKTNIAMRRELQKDECEKVSRKHDALQNLTWKKIKNTVHNWIMAEKRKTKRY</sequence>
<dbReference type="EMBL" id="JAIWYP010000001">
    <property type="protein sequence ID" value="KAH3888063.1"/>
    <property type="molecule type" value="Genomic_DNA"/>
</dbReference>
<reference evidence="2" key="2">
    <citation type="submission" date="2020-11" db="EMBL/GenBank/DDBJ databases">
        <authorList>
            <person name="McCartney M.A."/>
            <person name="Auch B."/>
            <person name="Kono T."/>
            <person name="Mallez S."/>
            <person name="Becker A."/>
            <person name="Gohl D.M."/>
            <person name="Silverstein K.A.T."/>
            <person name="Koren S."/>
            <person name="Bechman K.B."/>
            <person name="Herman A."/>
            <person name="Abrahante J.E."/>
            <person name="Garbe J."/>
        </authorList>
    </citation>
    <scope>NUCLEOTIDE SEQUENCE</scope>
    <source>
        <strain evidence="2">Duluth1</strain>
        <tissue evidence="2">Whole animal</tissue>
    </source>
</reference>
<dbReference type="GO" id="GO:0015074">
    <property type="term" value="P:DNA integration"/>
    <property type="evidence" value="ECO:0007669"/>
    <property type="project" value="InterPro"/>
</dbReference>
<evidence type="ECO:0000313" key="2">
    <source>
        <dbReference type="EMBL" id="KAH3888063.1"/>
    </source>
</evidence>
<feature type="compositionally biased region" description="Basic and acidic residues" evidence="1">
    <location>
        <begin position="417"/>
        <end position="426"/>
    </location>
</feature>
<accession>A0A9D4N1Q6</accession>
<organism evidence="2 3">
    <name type="scientific">Dreissena polymorpha</name>
    <name type="common">Zebra mussel</name>
    <name type="synonym">Mytilus polymorpha</name>
    <dbReference type="NCBI Taxonomy" id="45954"/>
    <lineage>
        <taxon>Eukaryota</taxon>
        <taxon>Metazoa</taxon>
        <taxon>Spiralia</taxon>
        <taxon>Lophotrochozoa</taxon>
        <taxon>Mollusca</taxon>
        <taxon>Bivalvia</taxon>
        <taxon>Autobranchia</taxon>
        <taxon>Heteroconchia</taxon>
        <taxon>Euheterodonta</taxon>
        <taxon>Imparidentia</taxon>
        <taxon>Neoheterodontei</taxon>
        <taxon>Myida</taxon>
        <taxon>Dreissenoidea</taxon>
        <taxon>Dreissenidae</taxon>
        <taxon>Dreissena</taxon>
    </lineage>
</organism>
<dbReference type="Gene3D" id="1.10.443.10">
    <property type="entry name" value="Intergrase catalytic core"/>
    <property type="match status" value="1"/>
</dbReference>
<dbReference type="InterPro" id="IPR013762">
    <property type="entry name" value="Integrase-like_cat_sf"/>
</dbReference>
<feature type="region of interest" description="Disordered" evidence="1">
    <location>
        <begin position="414"/>
        <end position="433"/>
    </location>
</feature>
<dbReference type="GO" id="GO:0003677">
    <property type="term" value="F:DNA binding"/>
    <property type="evidence" value="ECO:0007669"/>
    <property type="project" value="InterPro"/>
</dbReference>
<gene>
    <name evidence="2" type="ORF">DPMN_012085</name>
</gene>
<comment type="caution">
    <text evidence="2">The sequence shown here is derived from an EMBL/GenBank/DDBJ whole genome shotgun (WGS) entry which is preliminary data.</text>
</comment>
<dbReference type="PANTHER" id="PTHR33480">
    <property type="entry name" value="SET DOMAIN-CONTAINING PROTEIN-RELATED"/>
    <property type="match status" value="1"/>
</dbReference>
<dbReference type="GO" id="GO:0006310">
    <property type="term" value="P:DNA recombination"/>
    <property type="evidence" value="ECO:0007669"/>
    <property type="project" value="InterPro"/>
</dbReference>
<dbReference type="AlphaFoldDB" id="A0A9D4N1Q6"/>